<evidence type="ECO:0008006" key="3">
    <source>
        <dbReference type="Google" id="ProtNLM"/>
    </source>
</evidence>
<evidence type="ECO:0000313" key="1">
    <source>
        <dbReference type="EMBL" id="CAB3808438.1"/>
    </source>
</evidence>
<dbReference type="Proteomes" id="UP000494119">
    <property type="component" value="Unassembled WGS sequence"/>
</dbReference>
<proteinExistence type="predicted"/>
<accession>A0A6J5GYA2</accession>
<name>A0A6J5GYA2_9BURK</name>
<gene>
    <name evidence="1" type="ORF">LMG28688_06766</name>
</gene>
<dbReference type="Pfam" id="PF05721">
    <property type="entry name" value="PhyH"/>
    <property type="match status" value="1"/>
</dbReference>
<keyword evidence="2" id="KW-1185">Reference proteome</keyword>
<dbReference type="SUPFAM" id="SSF51197">
    <property type="entry name" value="Clavaminate synthase-like"/>
    <property type="match status" value="1"/>
</dbReference>
<dbReference type="Gene3D" id="2.60.120.620">
    <property type="entry name" value="q2cbj1_9rhob like domain"/>
    <property type="match status" value="1"/>
</dbReference>
<dbReference type="AlphaFoldDB" id="A0A6J5GYA2"/>
<reference evidence="1 2" key="1">
    <citation type="submission" date="2020-04" db="EMBL/GenBank/DDBJ databases">
        <authorList>
            <person name="De Canck E."/>
        </authorList>
    </citation>
    <scope>NUCLEOTIDE SEQUENCE [LARGE SCALE GENOMIC DNA]</scope>
    <source>
        <strain evidence="1 2">LMG 28688</strain>
    </source>
</reference>
<protein>
    <recommendedName>
        <fullName evidence="3">Phytanoyl-CoA dioxygenase</fullName>
    </recommendedName>
</protein>
<organism evidence="1 2">
    <name type="scientific">Paraburkholderia caffeinitolerans</name>
    <dbReference type="NCBI Taxonomy" id="1723730"/>
    <lineage>
        <taxon>Bacteria</taxon>
        <taxon>Pseudomonadati</taxon>
        <taxon>Pseudomonadota</taxon>
        <taxon>Betaproteobacteria</taxon>
        <taxon>Burkholderiales</taxon>
        <taxon>Burkholderiaceae</taxon>
        <taxon>Paraburkholderia</taxon>
    </lineage>
</organism>
<sequence>MLKTSDSYWLSTSQLIELQPGEKVQLLHRDGDNYPAFRQFGASAPEIMMNCLIAPSEYTEEMGATRVIPSSNKWEDWSRPVTQADTIAAVMEKGDAFFSGKVIHGGGANVSNKPRRELAMAYCPRWLMPEEAYPFQVPIEMARTLSPRAQQLIGFRSFHNQTLEGGSLWQLNYEELGSFLKLDE</sequence>
<evidence type="ECO:0000313" key="2">
    <source>
        <dbReference type="Proteomes" id="UP000494119"/>
    </source>
</evidence>
<dbReference type="InterPro" id="IPR008775">
    <property type="entry name" value="Phytyl_CoA_dOase-like"/>
</dbReference>
<dbReference type="EMBL" id="CADIKL010000058">
    <property type="protein sequence ID" value="CAB3808438.1"/>
    <property type="molecule type" value="Genomic_DNA"/>
</dbReference>
<dbReference type="GO" id="GO:0016706">
    <property type="term" value="F:2-oxoglutarate-dependent dioxygenase activity"/>
    <property type="evidence" value="ECO:0007669"/>
    <property type="project" value="UniProtKB-ARBA"/>
</dbReference>